<evidence type="ECO:0000259" key="3">
    <source>
        <dbReference type="PROSITE" id="PS50110"/>
    </source>
</evidence>
<dbReference type="EMBL" id="WOFE01000001">
    <property type="protein sequence ID" value="MBM5570916.1"/>
    <property type="molecule type" value="Genomic_DNA"/>
</dbReference>
<accession>A0ABS2C9U6</accession>
<dbReference type="Proteomes" id="UP001195660">
    <property type="component" value="Unassembled WGS sequence"/>
</dbReference>
<feature type="modified residue" description="4-aspartylphosphate" evidence="2">
    <location>
        <position position="89"/>
    </location>
</feature>
<dbReference type="CDD" id="cd17535">
    <property type="entry name" value="REC_NarL-like"/>
    <property type="match status" value="1"/>
</dbReference>
<sequence length="158" mass="17306">MIGKSLNTRHEYRLCLENSEAEVYQPLLLRIEVMSKKLSCVVIDDDGILRNLMASLMRRLEFNVLGETGHAHDGLKFCMDLHPSLVLLDINLPEANGIDLLPQILKLDPAPKVIMVTGEPTLDRVKEALTLGASGLIVKPFTPAKLIAAVNAALGTQL</sequence>
<dbReference type="InterPro" id="IPR001789">
    <property type="entry name" value="Sig_transdc_resp-reg_receiver"/>
</dbReference>
<protein>
    <submittedName>
        <fullName evidence="4">Response regulator</fullName>
    </submittedName>
</protein>
<name>A0ABS2C9U6_9NEIS</name>
<dbReference type="InterPro" id="IPR050595">
    <property type="entry name" value="Bact_response_regulator"/>
</dbReference>
<reference evidence="4 5" key="1">
    <citation type="submission" date="2019-11" db="EMBL/GenBank/DDBJ databases">
        <title>Novel Deefgea species.</title>
        <authorList>
            <person name="Han J.-H."/>
        </authorList>
    </citation>
    <scope>NUCLEOTIDE SEQUENCE [LARGE SCALE GENOMIC DNA]</scope>
    <source>
        <strain evidence="4 5">LMG 24817</strain>
    </source>
</reference>
<dbReference type="InterPro" id="IPR011006">
    <property type="entry name" value="CheY-like_superfamily"/>
</dbReference>
<dbReference type="SUPFAM" id="SSF52172">
    <property type="entry name" value="CheY-like"/>
    <property type="match status" value="1"/>
</dbReference>
<evidence type="ECO:0000256" key="1">
    <source>
        <dbReference type="ARBA" id="ARBA00022553"/>
    </source>
</evidence>
<dbReference type="Gene3D" id="3.40.50.2300">
    <property type="match status" value="1"/>
</dbReference>
<proteinExistence type="predicted"/>
<keyword evidence="1 2" id="KW-0597">Phosphoprotein</keyword>
<organism evidence="4 5">
    <name type="scientific">Deefgea chitinilytica</name>
    <dbReference type="NCBI Taxonomy" id="570276"/>
    <lineage>
        <taxon>Bacteria</taxon>
        <taxon>Pseudomonadati</taxon>
        <taxon>Pseudomonadota</taxon>
        <taxon>Betaproteobacteria</taxon>
        <taxon>Neisseriales</taxon>
        <taxon>Chitinibacteraceae</taxon>
        <taxon>Deefgea</taxon>
    </lineage>
</organism>
<comment type="caution">
    <text evidence="4">The sequence shown here is derived from an EMBL/GenBank/DDBJ whole genome shotgun (WGS) entry which is preliminary data.</text>
</comment>
<feature type="domain" description="Response regulatory" evidence="3">
    <location>
        <begin position="39"/>
        <end position="154"/>
    </location>
</feature>
<dbReference type="InterPro" id="IPR058245">
    <property type="entry name" value="NreC/VraR/RcsB-like_REC"/>
</dbReference>
<gene>
    <name evidence="4" type="ORF">GM173_04895</name>
</gene>
<dbReference type="SMART" id="SM00448">
    <property type="entry name" value="REC"/>
    <property type="match status" value="1"/>
</dbReference>
<dbReference type="PROSITE" id="PS50110">
    <property type="entry name" value="RESPONSE_REGULATORY"/>
    <property type="match status" value="1"/>
</dbReference>
<keyword evidence="5" id="KW-1185">Reference proteome</keyword>
<dbReference type="PANTHER" id="PTHR44591:SF3">
    <property type="entry name" value="RESPONSE REGULATORY DOMAIN-CONTAINING PROTEIN"/>
    <property type="match status" value="1"/>
</dbReference>
<dbReference type="Pfam" id="PF00072">
    <property type="entry name" value="Response_reg"/>
    <property type="match status" value="1"/>
</dbReference>
<evidence type="ECO:0000256" key="2">
    <source>
        <dbReference type="PROSITE-ProRule" id="PRU00169"/>
    </source>
</evidence>
<evidence type="ECO:0000313" key="4">
    <source>
        <dbReference type="EMBL" id="MBM5570916.1"/>
    </source>
</evidence>
<dbReference type="PANTHER" id="PTHR44591">
    <property type="entry name" value="STRESS RESPONSE REGULATOR PROTEIN 1"/>
    <property type="match status" value="1"/>
</dbReference>
<evidence type="ECO:0000313" key="5">
    <source>
        <dbReference type="Proteomes" id="UP001195660"/>
    </source>
</evidence>